<keyword evidence="5 6" id="KW-0472">Membrane</keyword>
<feature type="transmembrane region" description="Helical" evidence="6">
    <location>
        <begin position="125"/>
        <end position="148"/>
    </location>
</feature>
<evidence type="ECO:0000256" key="4">
    <source>
        <dbReference type="ARBA" id="ARBA00022989"/>
    </source>
</evidence>
<reference evidence="8" key="1">
    <citation type="submission" date="2022-11" db="UniProtKB">
        <authorList>
            <consortium name="WormBaseParasite"/>
        </authorList>
    </citation>
    <scope>IDENTIFICATION</scope>
</reference>
<evidence type="ECO:0000313" key="8">
    <source>
        <dbReference type="WBParaSite" id="nRc.2.0.1.t08596-RA"/>
    </source>
</evidence>
<sequence length="309" mass="33365">MVGDGNVFRASFTMGLPFAGIYARLVGSVYDEVKSVKCEISLRQFTTVIYSYVSGATAAMLMTCLLFVLPNKIPRCKEAGPDGKQILSQVYTCELINFTPQGQIPNPPGPLMTWKYLQAKFPWDMVILIGGGMAMADGISSSGLSLYIGEIFSAFNSLSAWQMGVVVILIGTVITEAASNATIATIMTPVICAAAIEMKINPLYLVMAGGVAINLAFMLPIGTPANAVIFSMGLIQVVDMVSLHFEKVKCKVKFLSPFVQIKLGLVMNIHTTLTAILAANSWGRLLFDYNDFPQWARNTTSVAAANFTL</sequence>
<dbReference type="GO" id="GO:0005886">
    <property type="term" value="C:plasma membrane"/>
    <property type="evidence" value="ECO:0007669"/>
    <property type="project" value="TreeGrafter"/>
</dbReference>
<evidence type="ECO:0000256" key="3">
    <source>
        <dbReference type="ARBA" id="ARBA00022692"/>
    </source>
</evidence>
<dbReference type="WBParaSite" id="nRc.2.0.1.t08596-RA">
    <property type="protein sequence ID" value="nRc.2.0.1.t08596-RA"/>
    <property type="gene ID" value="nRc.2.0.1.g08596"/>
</dbReference>
<evidence type="ECO:0000256" key="6">
    <source>
        <dbReference type="SAM" id="Phobius"/>
    </source>
</evidence>
<organism evidence="7 8">
    <name type="scientific">Romanomermis culicivorax</name>
    <name type="common">Nematode worm</name>
    <dbReference type="NCBI Taxonomy" id="13658"/>
    <lineage>
        <taxon>Eukaryota</taxon>
        <taxon>Metazoa</taxon>
        <taxon>Ecdysozoa</taxon>
        <taxon>Nematoda</taxon>
        <taxon>Enoplea</taxon>
        <taxon>Dorylaimia</taxon>
        <taxon>Mermithida</taxon>
        <taxon>Mermithoidea</taxon>
        <taxon>Mermithidae</taxon>
        <taxon>Romanomermis</taxon>
    </lineage>
</organism>
<comment type="subcellular location">
    <subcellularLocation>
        <location evidence="1">Membrane</location>
        <topology evidence="1">Multi-pass membrane protein</topology>
    </subcellularLocation>
</comment>
<dbReference type="GO" id="GO:0015141">
    <property type="term" value="F:succinate transmembrane transporter activity"/>
    <property type="evidence" value="ECO:0007669"/>
    <property type="project" value="TreeGrafter"/>
</dbReference>
<proteinExistence type="inferred from homology"/>
<feature type="transmembrane region" description="Helical" evidence="6">
    <location>
        <begin position="160"/>
        <end position="191"/>
    </location>
</feature>
<evidence type="ECO:0000256" key="2">
    <source>
        <dbReference type="ARBA" id="ARBA00006772"/>
    </source>
</evidence>
<dbReference type="OMA" id="PRCKEAG"/>
<protein>
    <submittedName>
        <fullName evidence="8">Uncharacterized protein</fullName>
    </submittedName>
</protein>
<dbReference type="AlphaFoldDB" id="A0A915I4C0"/>
<evidence type="ECO:0000256" key="1">
    <source>
        <dbReference type="ARBA" id="ARBA00004141"/>
    </source>
</evidence>
<feature type="transmembrane region" description="Helical" evidence="6">
    <location>
        <begin position="49"/>
        <end position="69"/>
    </location>
</feature>
<evidence type="ECO:0000256" key="5">
    <source>
        <dbReference type="ARBA" id="ARBA00023136"/>
    </source>
</evidence>
<dbReference type="PANTHER" id="PTHR10283:SF82">
    <property type="entry name" value="SOLUTE CARRIER FAMILY 13 MEMBER 2"/>
    <property type="match status" value="1"/>
</dbReference>
<dbReference type="PANTHER" id="PTHR10283">
    <property type="entry name" value="SOLUTE CARRIER FAMILY 13 MEMBER"/>
    <property type="match status" value="1"/>
</dbReference>
<dbReference type="InterPro" id="IPR001898">
    <property type="entry name" value="SLC13A/DASS"/>
</dbReference>
<name>A0A915I4C0_ROMCU</name>
<keyword evidence="4 6" id="KW-1133">Transmembrane helix</keyword>
<evidence type="ECO:0000313" key="7">
    <source>
        <dbReference type="Proteomes" id="UP000887565"/>
    </source>
</evidence>
<feature type="transmembrane region" description="Helical" evidence="6">
    <location>
        <begin position="203"/>
        <end position="221"/>
    </location>
</feature>
<keyword evidence="7" id="KW-1185">Reference proteome</keyword>
<dbReference type="Pfam" id="PF00939">
    <property type="entry name" value="Na_sulph_symp"/>
    <property type="match status" value="1"/>
</dbReference>
<keyword evidence="3 6" id="KW-0812">Transmembrane</keyword>
<accession>A0A915I4C0</accession>
<dbReference type="Proteomes" id="UP000887565">
    <property type="component" value="Unplaced"/>
</dbReference>
<dbReference type="GO" id="GO:0015137">
    <property type="term" value="F:citrate transmembrane transporter activity"/>
    <property type="evidence" value="ECO:0007669"/>
    <property type="project" value="TreeGrafter"/>
</dbReference>
<comment type="similarity">
    <text evidence="2">Belongs to the SLC13A/DASS transporter (TC 2.A.47) family. NADC subfamily.</text>
</comment>